<dbReference type="KEGG" id="vg:40526620"/>
<protein>
    <submittedName>
        <fullName evidence="1">Small basic protein</fullName>
    </submittedName>
</protein>
<name>I0DHL6_9CALI</name>
<dbReference type="Proteomes" id="UP000117823">
    <property type="component" value="Segment"/>
</dbReference>
<dbReference type="GeneID" id="40526620"/>
<evidence type="ECO:0000313" key="1">
    <source>
        <dbReference type="EMBL" id="AFH89834.1"/>
    </source>
</evidence>
<organism evidence="1 2">
    <name type="scientific">Turkey calicivirus</name>
    <dbReference type="NCBI Taxonomy" id="1172195"/>
    <lineage>
        <taxon>Viruses</taxon>
        <taxon>Riboviria</taxon>
        <taxon>Orthornavirae</taxon>
        <taxon>Pisuviricota</taxon>
        <taxon>Pisoniviricetes</taxon>
        <taxon>Picornavirales</taxon>
        <taxon>Caliciviridae</taxon>
        <taxon>Nacovirus</taxon>
        <taxon>Nacovirus meleagridis</taxon>
        <taxon>Nacovirus A</taxon>
    </lineage>
</organism>
<gene>
    <name evidence="1" type="primary">small basic protein</name>
</gene>
<reference evidence="1 2" key="1">
    <citation type="journal article" date="2012" name="Arch. Virol.">
        <title>Discovery and genetic characterization of novel caliciviruses in German and Dutch poultry.</title>
        <authorList>
            <person name="Wolf S."/>
            <person name="Reetz J."/>
            <person name="Hoffmann K."/>
            <person name="Grundel A."/>
            <person name="Schwarz B.A."/>
            <person name="Hanel I."/>
            <person name="Otto P.H."/>
        </authorList>
    </citation>
    <scope>NUCLEOTIDE SEQUENCE [LARGE SCALE GENOMIC DNA]</scope>
    <source>
        <strain evidence="1">L11043</strain>
    </source>
</reference>
<accession>I0DHL6</accession>
<keyword evidence="2" id="KW-1185">Reference proteome</keyword>
<proteinExistence type="predicted"/>
<dbReference type="RefSeq" id="YP_009666354.1">
    <property type="nucleotide sequence ID" value="NC_043516.1"/>
</dbReference>
<dbReference type="EMBL" id="JQ347522">
    <property type="protein sequence ID" value="AFH89834.1"/>
    <property type="molecule type" value="Genomic_RNA"/>
</dbReference>
<evidence type="ECO:0000313" key="2">
    <source>
        <dbReference type="Proteomes" id="UP000117823"/>
    </source>
</evidence>
<sequence>MASTAIAAVGAGAQAGGAISGLIGSISDAVYRGQELNLSRDALTAQTEFNNNALKLAAASPFIDASASAYGYQQMMNAKLTIAQNLGANSSTLAALAAGQNGVYVNGRYQPIQYNNTYGNRSYVQTRPNFGIGSFSMPTTTISKITNNFGRSGYGYPYAYSGSNSTVSSGSVRSYTVNGSVRSNSSTSSAMQNYIDFGFLQPGGTRL</sequence>